<dbReference type="Proteomes" id="UP000198660">
    <property type="component" value="Unassembled WGS sequence"/>
</dbReference>
<reference evidence="3" key="1">
    <citation type="submission" date="2016-10" db="EMBL/GenBank/DDBJ databases">
        <authorList>
            <person name="Varghese N."/>
            <person name="Submissions S."/>
        </authorList>
    </citation>
    <scope>NUCLEOTIDE SEQUENCE [LARGE SCALE GENOMIC DNA]</scope>
    <source>
        <strain evidence="3">DSM 45789</strain>
    </source>
</reference>
<keyword evidence="3" id="KW-1185">Reference proteome</keyword>
<evidence type="ECO:0000256" key="1">
    <source>
        <dbReference type="SAM" id="Phobius"/>
    </source>
</evidence>
<dbReference type="AlphaFoldDB" id="A0A1I6NS68"/>
<feature type="transmembrane region" description="Helical" evidence="1">
    <location>
        <begin position="216"/>
        <end position="236"/>
    </location>
</feature>
<dbReference type="RefSeq" id="WP_091832201.1">
    <property type="nucleotide sequence ID" value="NZ_FPAA01000001.1"/>
</dbReference>
<protein>
    <recommendedName>
        <fullName evidence="4">ABC-2 type transport system permease protein</fullName>
    </recommendedName>
</protein>
<keyword evidence="1" id="KW-0472">Membrane</keyword>
<proteinExistence type="predicted"/>
<dbReference type="Pfam" id="PF12730">
    <property type="entry name" value="ABC2_membrane_4"/>
    <property type="match status" value="1"/>
</dbReference>
<feature type="transmembrane region" description="Helical" evidence="1">
    <location>
        <begin position="142"/>
        <end position="163"/>
    </location>
</feature>
<keyword evidence="1" id="KW-0812">Transmembrane</keyword>
<sequence length="243" mass="26885">MILRLLLAEGLKIKRTWMVILPMLGALGILAVLIVDYRLRSEYILGKYPDTVTGFLLEAQIILPITILIGGSLLASLAGSMEHQGNAWKYVLALPVSRWQVYLAKFLILFFLMLLFSGGATVSLACLWKGLGLTGEVPWKTLAMGVTWPVIAALPVLAIQLTLSLRMNNQSVPIIVGVLGALFAPAFANWLPWSYVFQVVPVDYAMSRRFENDPSLWLPIALGEGLIFFIVGMALFQRQEVHS</sequence>
<evidence type="ECO:0000313" key="2">
    <source>
        <dbReference type="EMBL" id="SFS30856.1"/>
    </source>
</evidence>
<accession>A0A1I6NS68</accession>
<evidence type="ECO:0008006" key="4">
    <source>
        <dbReference type="Google" id="ProtNLM"/>
    </source>
</evidence>
<dbReference type="EMBL" id="FPAA01000001">
    <property type="protein sequence ID" value="SFS30856.1"/>
    <property type="molecule type" value="Genomic_DNA"/>
</dbReference>
<dbReference type="OrthoDB" id="3190532at2"/>
<organism evidence="2 3">
    <name type="scientific">Marininema halotolerans</name>
    <dbReference type="NCBI Taxonomy" id="1155944"/>
    <lineage>
        <taxon>Bacteria</taxon>
        <taxon>Bacillati</taxon>
        <taxon>Bacillota</taxon>
        <taxon>Bacilli</taxon>
        <taxon>Bacillales</taxon>
        <taxon>Thermoactinomycetaceae</taxon>
        <taxon>Marininema</taxon>
    </lineage>
</organism>
<feature type="transmembrane region" description="Helical" evidence="1">
    <location>
        <begin position="59"/>
        <end position="81"/>
    </location>
</feature>
<gene>
    <name evidence="2" type="ORF">SAMN05444972_10184</name>
</gene>
<evidence type="ECO:0000313" key="3">
    <source>
        <dbReference type="Proteomes" id="UP000198660"/>
    </source>
</evidence>
<keyword evidence="1" id="KW-1133">Transmembrane helix</keyword>
<dbReference type="CDD" id="cd21809">
    <property type="entry name" value="ABC-2_lan_permease-like"/>
    <property type="match status" value="1"/>
</dbReference>
<feature type="transmembrane region" description="Helical" evidence="1">
    <location>
        <begin position="175"/>
        <end position="196"/>
    </location>
</feature>
<feature type="transmembrane region" description="Helical" evidence="1">
    <location>
        <begin position="102"/>
        <end position="130"/>
    </location>
</feature>
<name>A0A1I6NS68_9BACL</name>
<feature type="transmembrane region" description="Helical" evidence="1">
    <location>
        <begin position="20"/>
        <end position="39"/>
    </location>
</feature>